<evidence type="ECO:0000256" key="4">
    <source>
        <dbReference type="ARBA" id="ARBA00022741"/>
    </source>
</evidence>
<dbReference type="GO" id="GO:0005524">
    <property type="term" value="F:ATP binding"/>
    <property type="evidence" value="ECO:0007669"/>
    <property type="project" value="UniProtKB-UniRule"/>
</dbReference>
<dbReference type="Proteomes" id="UP000232063">
    <property type="component" value="Chromosome"/>
</dbReference>
<dbReference type="NCBIfam" id="TIGR00665">
    <property type="entry name" value="DnaB"/>
    <property type="match status" value="1"/>
</dbReference>
<dbReference type="PROSITE" id="PS51199">
    <property type="entry name" value="SF4_HELICASE"/>
    <property type="match status" value="1"/>
</dbReference>
<dbReference type="KEGG" id="elj:ELUMI_v1c01380"/>
<evidence type="ECO:0000256" key="12">
    <source>
        <dbReference type="RuleBase" id="RU362085"/>
    </source>
</evidence>
<protein>
    <recommendedName>
        <fullName evidence="11 12">Replicative DNA helicase</fullName>
        <ecNumber evidence="11 12">5.6.2.3</ecNumber>
    </recommendedName>
</protein>
<evidence type="ECO:0000256" key="8">
    <source>
        <dbReference type="ARBA" id="ARBA00023125"/>
    </source>
</evidence>
<dbReference type="Pfam" id="PF03796">
    <property type="entry name" value="DnaB_C"/>
    <property type="match status" value="1"/>
</dbReference>
<keyword evidence="6 12" id="KW-0347">Helicase</keyword>
<feature type="domain" description="SF4 helicase" evidence="13">
    <location>
        <begin position="178"/>
        <end position="451"/>
    </location>
</feature>
<dbReference type="InterPro" id="IPR007693">
    <property type="entry name" value="DNA_helicase_DnaB-like_N"/>
</dbReference>
<gene>
    <name evidence="14" type="primary">dnaC</name>
    <name evidence="14" type="ORF">ELUMI_v1c01380</name>
</gene>
<evidence type="ECO:0000256" key="11">
    <source>
        <dbReference type="NCBIfam" id="TIGR00665"/>
    </source>
</evidence>
<organism evidence="14 15">
    <name type="scientific">Williamsoniiplasma luminosum</name>
    <dbReference type="NCBI Taxonomy" id="214888"/>
    <lineage>
        <taxon>Bacteria</taxon>
        <taxon>Bacillati</taxon>
        <taxon>Mycoplasmatota</taxon>
        <taxon>Mollicutes</taxon>
        <taxon>Entomoplasmatales</taxon>
        <taxon>Williamsoniiplasma</taxon>
    </lineage>
</organism>
<dbReference type="GO" id="GO:0016887">
    <property type="term" value="F:ATP hydrolysis activity"/>
    <property type="evidence" value="ECO:0007669"/>
    <property type="project" value="RHEA"/>
</dbReference>
<dbReference type="PANTHER" id="PTHR30153">
    <property type="entry name" value="REPLICATIVE DNA HELICASE DNAB"/>
    <property type="match status" value="1"/>
</dbReference>
<sequence length="451" mass="51167">MNNPVIDKEVENLNEAEEAILAIAMHSPNALPDIFSSLTVDDFFVSSHKLIFKAIVELNSNSKEISSITIVDELDNQKKLEQAGGVDSISEISDKFVTDADLESMISIVYRKSIARKFEQKLKNIEKERLTNPDLEEVINKAQTELLSLDLANNKNNVEVIGVTMDKVLKKMQELEKQTETLLGVPSGFRNLDEMTLGFQPGDLVILAARPSMGKTAFALNLAYNASISKKNNKKNSIAIFSIEMPKEQLTNRILSMSSQIDYKKLQKGKNISQFEWENIHKANDRLQTTKIFIDDTPGVTIQQIQSRLHKLKRDEDINLCVIDYLQLISTPGSNGTDRQNEISNISRQLKRIARDIGIPIICLSQLSRSVEKREDKRPMLSDLRDSGAIEQDADMVMFLYREEYYDTKKDFNDKKMQDTELIIAKHRNGPTGNVKLSFNMQFGKFIDLSN</sequence>
<dbReference type="CDD" id="cd00984">
    <property type="entry name" value="DnaB_C"/>
    <property type="match status" value="1"/>
</dbReference>
<dbReference type="FunFam" id="3.40.50.300:FF:000351">
    <property type="entry name" value="Replicative DNA helicase"/>
    <property type="match status" value="1"/>
</dbReference>
<keyword evidence="15" id="KW-1185">Reference proteome</keyword>
<dbReference type="EC" id="5.6.2.3" evidence="11 12"/>
<dbReference type="AlphaFoldDB" id="A0A2K8NSX6"/>
<dbReference type="InterPro" id="IPR036185">
    <property type="entry name" value="DNA_heli_DnaB-like_N_sf"/>
</dbReference>
<name>A0A2K8NSX6_9MOLU</name>
<proteinExistence type="inferred from homology"/>
<evidence type="ECO:0000256" key="1">
    <source>
        <dbReference type="ARBA" id="ARBA00008428"/>
    </source>
</evidence>
<keyword evidence="4 12" id="KW-0547">Nucleotide-binding</keyword>
<keyword evidence="9" id="KW-0413">Isomerase</keyword>
<evidence type="ECO:0000256" key="9">
    <source>
        <dbReference type="ARBA" id="ARBA00023235"/>
    </source>
</evidence>
<keyword evidence="7 12" id="KW-0067">ATP-binding</keyword>
<keyword evidence="5 12" id="KW-0378">Hydrolase</keyword>
<evidence type="ECO:0000256" key="10">
    <source>
        <dbReference type="ARBA" id="ARBA00048954"/>
    </source>
</evidence>
<dbReference type="GO" id="GO:0006269">
    <property type="term" value="P:DNA replication, synthesis of primer"/>
    <property type="evidence" value="ECO:0007669"/>
    <property type="project" value="UniProtKB-UniRule"/>
</dbReference>
<evidence type="ECO:0000256" key="5">
    <source>
        <dbReference type="ARBA" id="ARBA00022801"/>
    </source>
</evidence>
<evidence type="ECO:0000256" key="6">
    <source>
        <dbReference type="ARBA" id="ARBA00022806"/>
    </source>
</evidence>
<keyword evidence="8 12" id="KW-0238">DNA-binding</keyword>
<reference evidence="14 15" key="1">
    <citation type="submission" date="2017-11" db="EMBL/GenBank/DDBJ databases">
        <title>Genome sequence of Entomoplasma luminosum PIMN-1 (ATCC 49195).</title>
        <authorList>
            <person name="Lo W.-S."/>
            <person name="Gasparich G.E."/>
            <person name="Kuo C.-H."/>
        </authorList>
    </citation>
    <scope>NUCLEOTIDE SEQUENCE [LARGE SCALE GENOMIC DNA]</scope>
    <source>
        <strain evidence="14 15">PIMN-1</strain>
    </source>
</reference>
<keyword evidence="3 12" id="KW-0235">DNA replication</keyword>
<evidence type="ECO:0000256" key="3">
    <source>
        <dbReference type="ARBA" id="ARBA00022705"/>
    </source>
</evidence>
<dbReference type="OrthoDB" id="9773982at2"/>
<dbReference type="GO" id="GO:0005829">
    <property type="term" value="C:cytosol"/>
    <property type="evidence" value="ECO:0007669"/>
    <property type="project" value="TreeGrafter"/>
</dbReference>
<dbReference type="SUPFAM" id="SSF48024">
    <property type="entry name" value="N-terminal domain of DnaB helicase"/>
    <property type="match status" value="1"/>
</dbReference>
<evidence type="ECO:0000313" key="15">
    <source>
        <dbReference type="Proteomes" id="UP000232063"/>
    </source>
</evidence>
<dbReference type="InterPro" id="IPR016136">
    <property type="entry name" value="DNA_helicase_N/primase_C"/>
</dbReference>
<dbReference type="EMBL" id="CP024963">
    <property type="protein sequence ID" value="ATZ16864.1"/>
    <property type="molecule type" value="Genomic_DNA"/>
</dbReference>
<dbReference type="InterPro" id="IPR007694">
    <property type="entry name" value="DNA_helicase_DnaB-like_C"/>
</dbReference>
<dbReference type="Pfam" id="PF00772">
    <property type="entry name" value="DnaB"/>
    <property type="match status" value="1"/>
</dbReference>
<dbReference type="Gene3D" id="3.40.50.300">
    <property type="entry name" value="P-loop containing nucleotide triphosphate hydrolases"/>
    <property type="match status" value="1"/>
</dbReference>
<dbReference type="GO" id="GO:0043139">
    <property type="term" value="F:5'-3' DNA helicase activity"/>
    <property type="evidence" value="ECO:0007669"/>
    <property type="project" value="UniProtKB-EC"/>
</dbReference>
<dbReference type="InterPro" id="IPR007692">
    <property type="entry name" value="DNA_helicase_DnaB"/>
</dbReference>
<dbReference type="PANTHER" id="PTHR30153:SF2">
    <property type="entry name" value="REPLICATIVE DNA HELICASE"/>
    <property type="match status" value="1"/>
</dbReference>
<dbReference type="SUPFAM" id="SSF52540">
    <property type="entry name" value="P-loop containing nucleoside triphosphate hydrolases"/>
    <property type="match status" value="1"/>
</dbReference>
<evidence type="ECO:0000313" key="14">
    <source>
        <dbReference type="EMBL" id="ATZ16864.1"/>
    </source>
</evidence>
<evidence type="ECO:0000259" key="13">
    <source>
        <dbReference type="PROSITE" id="PS51199"/>
    </source>
</evidence>
<dbReference type="Gene3D" id="1.10.860.10">
    <property type="entry name" value="DNAb Helicase, Chain A"/>
    <property type="match status" value="1"/>
</dbReference>
<comment type="catalytic activity">
    <reaction evidence="10 12">
        <text>ATP + H2O = ADP + phosphate + H(+)</text>
        <dbReference type="Rhea" id="RHEA:13065"/>
        <dbReference type="ChEBI" id="CHEBI:15377"/>
        <dbReference type="ChEBI" id="CHEBI:15378"/>
        <dbReference type="ChEBI" id="CHEBI:30616"/>
        <dbReference type="ChEBI" id="CHEBI:43474"/>
        <dbReference type="ChEBI" id="CHEBI:456216"/>
        <dbReference type="EC" id="5.6.2.3"/>
    </reaction>
</comment>
<dbReference type="GO" id="GO:0003677">
    <property type="term" value="F:DNA binding"/>
    <property type="evidence" value="ECO:0007669"/>
    <property type="project" value="UniProtKB-UniRule"/>
</dbReference>
<keyword evidence="2 12" id="KW-0639">Primosome</keyword>
<evidence type="ECO:0000256" key="2">
    <source>
        <dbReference type="ARBA" id="ARBA00022515"/>
    </source>
</evidence>
<dbReference type="GO" id="GO:1990077">
    <property type="term" value="C:primosome complex"/>
    <property type="evidence" value="ECO:0007669"/>
    <property type="project" value="UniProtKB-UniRule"/>
</dbReference>
<comment type="similarity">
    <text evidence="1 12">Belongs to the helicase family. DnaB subfamily.</text>
</comment>
<comment type="function">
    <text evidence="12">The main replicative DNA helicase, it participates in initiation and elongation during chromosome replication. Travels ahead of the DNA replisome, separating dsDNA into templates for DNA synthesis. A processive ATP-dependent 5'-3' DNA helicase it has DNA-dependent ATPase activity.</text>
</comment>
<evidence type="ECO:0000256" key="7">
    <source>
        <dbReference type="ARBA" id="ARBA00022840"/>
    </source>
</evidence>
<dbReference type="InterPro" id="IPR027417">
    <property type="entry name" value="P-loop_NTPase"/>
</dbReference>
<accession>A0A2K8NSX6</accession>